<name>A0A835AAF2_9POAL</name>
<organism evidence="3 4">
    <name type="scientific">Digitaria exilis</name>
    <dbReference type="NCBI Taxonomy" id="1010633"/>
    <lineage>
        <taxon>Eukaryota</taxon>
        <taxon>Viridiplantae</taxon>
        <taxon>Streptophyta</taxon>
        <taxon>Embryophyta</taxon>
        <taxon>Tracheophyta</taxon>
        <taxon>Spermatophyta</taxon>
        <taxon>Magnoliopsida</taxon>
        <taxon>Liliopsida</taxon>
        <taxon>Poales</taxon>
        <taxon>Poaceae</taxon>
        <taxon>PACMAD clade</taxon>
        <taxon>Panicoideae</taxon>
        <taxon>Panicodae</taxon>
        <taxon>Paniceae</taxon>
        <taxon>Anthephorinae</taxon>
        <taxon>Digitaria</taxon>
    </lineage>
</organism>
<comment type="caution">
    <text evidence="3">The sequence shown here is derived from an EMBL/GenBank/DDBJ whole genome shotgun (WGS) entry which is preliminary data.</text>
</comment>
<evidence type="ECO:0000313" key="3">
    <source>
        <dbReference type="EMBL" id="KAF8660201.1"/>
    </source>
</evidence>
<dbReference type="OrthoDB" id="696558at2759"/>
<evidence type="ECO:0000313" key="4">
    <source>
        <dbReference type="Proteomes" id="UP000636709"/>
    </source>
</evidence>
<gene>
    <name evidence="3" type="ORF">HU200_057767</name>
</gene>
<evidence type="ECO:0000259" key="2">
    <source>
        <dbReference type="SMART" id="SM00499"/>
    </source>
</evidence>
<feature type="domain" description="Bifunctional inhibitor/plant lipid transfer protein/seed storage helical" evidence="2">
    <location>
        <begin position="403"/>
        <end position="481"/>
    </location>
</feature>
<dbReference type="SMART" id="SM00499">
    <property type="entry name" value="AAI"/>
    <property type="match status" value="2"/>
</dbReference>
<dbReference type="Pfam" id="PF14547">
    <property type="entry name" value="Hydrophob_seed"/>
    <property type="match status" value="2"/>
</dbReference>
<reference evidence="3" key="1">
    <citation type="submission" date="2020-07" db="EMBL/GenBank/DDBJ databases">
        <title>Genome sequence and genetic diversity analysis of an under-domesticated orphan crop, white fonio (Digitaria exilis).</title>
        <authorList>
            <person name="Bennetzen J.L."/>
            <person name="Chen S."/>
            <person name="Ma X."/>
            <person name="Wang X."/>
            <person name="Yssel A.E.J."/>
            <person name="Chaluvadi S.R."/>
            <person name="Johnson M."/>
            <person name="Gangashetty P."/>
            <person name="Hamidou F."/>
            <person name="Sanogo M.D."/>
            <person name="Zwaenepoel A."/>
            <person name="Wallace J."/>
            <person name="Van De Peer Y."/>
            <person name="Van Deynze A."/>
        </authorList>
    </citation>
    <scope>NUCLEOTIDE SEQUENCE</scope>
    <source>
        <tissue evidence="3">Leaves</tissue>
    </source>
</reference>
<dbReference type="CDD" id="cd01958">
    <property type="entry name" value="HPS_like"/>
    <property type="match status" value="2"/>
</dbReference>
<dbReference type="InterPro" id="IPR036312">
    <property type="entry name" value="Bifun_inhib/LTP/seed_sf"/>
</dbReference>
<feature type="region of interest" description="Disordered" evidence="1">
    <location>
        <begin position="367"/>
        <end position="401"/>
    </location>
</feature>
<dbReference type="InterPro" id="IPR016140">
    <property type="entry name" value="Bifunc_inhib/LTP/seed_store"/>
</dbReference>
<proteinExistence type="predicted"/>
<feature type="region of interest" description="Disordered" evidence="1">
    <location>
        <begin position="229"/>
        <end position="257"/>
    </location>
</feature>
<dbReference type="PANTHER" id="PTHR31731">
    <property type="match status" value="1"/>
</dbReference>
<dbReference type="Proteomes" id="UP000636709">
    <property type="component" value="Unassembled WGS sequence"/>
</dbReference>
<dbReference type="SUPFAM" id="SSF47699">
    <property type="entry name" value="Bifunctional inhibitor/lipid-transfer protein/seed storage 2S albumin"/>
    <property type="match status" value="2"/>
</dbReference>
<dbReference type="EMBL" id="JACEFO010002444">
    <property type="protein sequence ID" value="KAF8660201.1"/>
    <property type="molecule type" value="Genomic_DNA"/>
</dbReference>
<feature type="domain" description="Bifunctional inhibitor/plant lipid transfer protein/seed storage helical" evidence="2">
    <location>
        <begin position="45"/>
        <end position="128"/>
    </location>
</feature>
<sequence length="482" mass="49324">MAVNGHPPSHRHPRVPVPLLAAAATVSAAAGTSRKVLHWKDYLGCPRDAIKLGACVGALGAAGLQAGAELGSKCCDAVQGLAAAEVAACFCTTIKESVLGIPTEWDVGVGVLASACKTELPDGFKSDRLAYDLSGGGYSVLQPQRSINDEHGICASLHQWRCAKASQREGDDVVSSAVTRRCACLWRHGNHPKLPPLAIPLGFPRELLPRCLPPHQCPSAARRASIIPAPCRPRRPPIKPTSSDDASRQPRARSPVAAMESAKLSALLALAMLALSSSSLALAWEKAETECGSCEKGSPPATGGGLPLPPVTVPNVPLPSVPLPSVPLPSVPLPPVAVPDVPVPSVPLPKLPLPPIIGLPPVSVPPIIGGSPPKTPGGRKGKGCPPPPTPTPPTPAPPSSDKCPIDALKLGACVDILGNEVHIGDANVKCCPLVKGVAGLSAAACLCTALKAKVLDLSVYVPIALEVLLNCGCAVPPGYKCA</sequence>
<dbReference type="InterPro" id="IPR051636">
    <property type="entry name" value="Plant_LTP/defense-related"/>
</dbReference>
<evidence type="ECO:0000256" key="1">
    <source>
        <dbReference type="SAM" id="MobiDB-lite"/>
    </source>
</evidence>
<keyword evidence="4" id="KW-1185">Reference proteome</keyword>
<accession>A0A835AAF2</accession>
<dbReference type="InterPro" id="IPR027923">
    <property type="entry name" value="Hydrophob_seed_dom"/>
</dbReference>
<dbReference type="Gene3D" id="1.10.110.10">
    <property type="entry name" value="Plant lipid-transfer and hydrophobic proteins"/>
    <property type="match status" value="2"/>
</dbReference>
<dbReference type="AlphaFoldDB" id="A0A835AAF2"/>
<feature type="compositionally biased region" description="Pro residues" evidence="1">
    <location>
        <begin position="384"/>
        <end position="398"/>
    </location>
</feature>
<protein>
    <recommendedName>
        <fullName evidence="2">Bifunctional inhibitor/plant lipid transfer protein/seed storage helical domain-containing protein</fullName>
    </recommendedName>
</protein>